<name>A0ABN7SVD9_OIKDI</name>
<sequence length="93" mass="10403">MDLQSKTFPEICIYALSGFVGICSVTGIIIVSFIVFQSLFGCEVCYLPDRLTNGPIDTKDETALEEEVNLENELFPSSTERSPVIKTRSESRY</sequence>
<accession>A0ABN7SVD9</accession>
<feature type="region of interest" description="Disordered" evidence="1">
    <location>
        <begin position="72"/>
        <end position="93"/>
    </location>
</feature>
<dbReference type="Proteomes" id="UP001158576">
    <property type="component" value="Chromosome 1"/>
</dbReference>
<evidence type="ECO:0000313" key="4">
    <source>
        <dbReference type="Proteomes" id="UP001158576"/>
    </source>
</evidence>
<keyword evidence="2" id="KW-0472">Membrane</keyword>
<evidence type="ECO:0000313" key="3">
    <source>
        <dbReference type="EMBL" id="CAG5105781.1"/>
    </source>
</evidence>
<evidence type="ECO:0000256" key="1">
    <source>
        <dbReference type="SAM" id="MobiDB-lite"/>
    </source>
</evidence>
<organism evidence="3 4">
    <name type="scientific">Oikopleura dioica</name>
    <name type="common">Tunicate</name>
    <dbReference type="NCBI Taxonomy" id="34765"/>
    <lineage>
        <taxon>Eukaryota</taxon>
        <taxon>Metazoa</taxon>
        <taxon>Chordata</taxon>
        <taxon>Tunicata</taxon>
        <taxon>Appendicularia</taxon>
        <taxon>Copelata</taxon>
        <taxon>Oikopleuridae</taxon>
        <taxon>Oikopleura</taxon>
    </lineage>
</organism>
<evidence type="ECO:0000256" key="2">
    <source>
        <dbReference type="SAM" id="Phobius"/>
    </source>
</evidence>
<keyword evidence="4" id="KW-1185">Reference proteome</keyword>
<feature type="transmembrane region" description="Helical" evidence="2">
    <location>
        <begin position="12"/>
        <end position="36"/>
    </location>
</feature>
<dbReference type="EMBL" id="OU015566">
    <property type="protein sequence ID" value="CAG5105781.1"/>
    <property type="molecule type" value="Genomic_DNA"/>
</dbReference>
<proteinExistence type="predicted"/>
<protein>
    <submittedName>
        <fullName evidence="3">Oidioi.mRNA.OKI2018_I69.chr1.g2448.t1.cds</fullName>
    </submittedName>
</protein>
<keyword evidence="2" id="KW-0812">Transmembrane</keyword>
<reference evidence="3 4" key="1">
    <citation type="submission" date="2021-04" db="EMBL/GenBank/DDBJ databases">
        <authorList>
            <person name="Bliznina A."/>
        </authorList>
    </citation>
    <scope>NUCLEOTIDE SEQUENCE [LARGE SCALE GENOMIC DNA]</scope>
</reference>
<gene>
    <name evidence="3" type="ORF">OKIOD_LOCUS11213</name>
</gene>
<keyword evidence="2" id="KW-1133">Transmembrane helix</keyword>